<proteinExistence type="predicted"/>
<dbReference type="InterPro" id="IPR024072">
    <property type="entry name" value="DHFR-like_dom_sf"/>
</dbReference>
<accession>A0ABY5R485</accession>
<dbReference type="SUPFAM" id="SSF53597">
    <property type="entry name" value="Dihydrofolate reductase-like"/>
    <property type="match status" value="1"/>
</dbReference>
<organism evidence="1 2">
    <name type="scientific">Mesorhizobium onobrychidis</name>
    <dbReference type="NCBI Taxonomy" id="2775404"/>
    <lineage>
        <taxon>Bacteria</taxon>
        <taxon>Pseudomonadati</taxon>
        <taxon>Pseudomonadota</taxon>
        <taxon>Alphaproteobacteria</taxon>
        <taxon>Hyphomicrobiales</taxon>
        <taxon>Phyllobacteriaceae</taxon>
        <taxon>Mesorhizobium</taxon>
    </lineage>
</organism>
<gene>
    <name evidence="1" type="ORF">IHQ72_15100</name>
</gene>
<sequence length="154" mass="16836">MKKTVVRVVCAIGQAGQLGLNGGLPWEGNRSPEFVADVARFFDVTRGHVLLAGPKTIASVPDFARADRELVVVRSSMDPEDTLQRFAGRVVFIGGGPPVWDAYARFVSHWDVTRLPYDGPADRWFDARWLTGGGEVARNHATNEGSARFDPGNI</sequence>
<dbReference type="EMBL" id="CP062229">
    <property type="protein sequence ID" value="UVC18285.1"/>
    <property type="molecule type" value="Genomic_DNA"/>
</dbReference>
<dbReference type="RefSeq" id="WP_258123160.1">
    <property type="nucleotide sequence ID" value="NZ_CP062229.1"/>
</dbReference>
<name>A0ABY5R485_9HYPH</name>
<evidence type="ECO:0000313" key="1">
    <source>
        <dbReference type="EMBL" id="UVC18285.1"/>
    </source>
</evidence>
<dbReference type="Gene3D" id="3.40.430.10">
    <property type="entry name" value="Dihydrofolate Reductase, subunit A"/>
    <property type="match status" value="1"/>
</dbReference>
<evidence type="ECO:0000313" key="2">
    <source>
        <dbReference type="Proteomes" id="UP001058098"/>
    </source>
</evidence>
<dbReference type="Proteomes" id="UP001058098">
    <property type="component" value="Chromosome"/>
</dbReference>
<reference evidence="1" key="1">
    <citation type="submission" date="2020-09" db="EMBL/GenBank/DDBJ databases">
        <title>Rhizobia associated with sainfoin plants.</title>
        <authorList>
            <person name="Asharfi S."/>
            <person name="Kuzmanovic N."/>
            <person name="Bunk B."/>
            <person name="Sproeer C."/>
            <person name="Becker M."/>
            <person name="Thuenen T."/>
        </authorList>
    </citation>
    <scope>NUCLEOTIDE SEQUENCE</scope>
    <source>
        <strain evidence="1">OM4</strain>
    </source>
</reference>
<keyword evidence="2" id="KW-1185">Reference proteome</keyword>
<protein>
    <submittedName>
        <fullName evidence="1">Dihydrofolate reductase</fullName>
    </submittedName>
</protein>